<name>A0A2P2NE95_RHIMU</name>
<organism evidence="1">
    <name type="scientific">Rhizophora mucronata</name>
    <name type="common">Asiatic mangrove</name>
    <dbReference type="NCBI Taxonomy" id="61149"/>
    <lineage>
        <taxon>Eukaryota</taxon>
        <taxon>Viridiplantae</taxon>
        <taxon>Streptophyta</taxon>
        <taxon>Embryophyta</taxon>
        <taxon>Tracheophyta</taxon>
        <taxon>Spermatophyta</taxon>
        <taxon>Magnoliopsida</taxon>
        <taxon>eudicotyledons</taxon>
        <taxon>Gunneridae</taxon>
        <taxon>Pentapetalae</taxon>
        <taxon>rosids</taxon>
        <taxon>fabids</taxon>
        <taxon>Malpighiales</taxon>
        <taxon>Rhizophoraceae</taxon>
        <taxon>Rhizophora</taxon>
    </lineage>
</organism>
<protein>
    <submittedName>
        <fullName evidence="1">Uncharacterized protein</fullName>
    </submittedName>
</protein>
<dbReference type="AlphaFoldDB" id="A0A2P2NE95"/>
<reference evidence="1" key="1">
    <citation type="submission" date="2018-02" db="EMBL/GenBank/DDBJ databases">
        <title>Rhizophora mucronata_Transcriptome.</title>
        <authorList>
            <person name="Meera S.P."/>
            <person name="Sreeshan A."/>
            <person name="Augustine A."/>
        </authorList>
    </citation>
    <scope>NUCLEOTIDE SEQUENCE</scope>
    <source>
        <tissue evidence="1">Leaf</tissue>
    </source>
</reference>
<accession>A0A2P2NE95</accession>
<dbReference type="EMBL" id="GGEC01060317">
    <property type="protein sequence ID" value="MBX40801.1"/>
    <property type="molecule type" value="Transcribed_RNA"/>
</dbReference>
<proteinExistence type="predicted"/>
<evidence type="ECO:0000313" key="1">
    <source>
        <dbReference type="EMBL" id="MBX40801.1"/>
    </source>
</evidence>
<sequence length="24" mass="2807">MFTLVDDRFPKVFSVLVPLGFCYL</sequence>